<dbReference type="Pfam" id="PF09343">
    <property type="entry name" value="DUF2460"/>
    <property type="match status" value="1"/>
</dbReference>
<dbReference type="AlphaFoldDB" id="A0A2C9CSL8"/>
<dbReference type="RefSeq" id="WP_097930149.1">
    <property type="nucleotide sequence ID" value="NZ_OCTN01000004.1"/>
</dbReference>
<dbReference type="InterPro" id="IPR011740">
    <property type="entry name" value="DUF2460"/>
</dbReference>
<evidence type="ECO:0000313" key="3">
    <source>
        <dbReference type="Proteomes" id="UP000220034"/>
    </source>
</evidence>
<dbReference type="NCBIfam" id="TIGR02217">
    <property type="entry name" value="chp_TIGR02217"/>
    <property type="match status" value="1"/>
</dbReference>
<dbReference type="OrthoDB" id="1685145at2"/>
<accession>A0A2C9CSL8</accession>
<protein>
    <submittedName>
        <fullName evidence="2">TIGR02217 family protein</fullName>
    </submittedName>
</protein>
<sequence length="208" mass="22575">MSFHEVRFPVSVSFGSTGGPERRTEIVTLASGHEERNSPWAHSRRRFDAGLGMRSRDDLEGVIGFFEARAGRLHGFRWRDWSDWRSAPSAQDIEAFDQDIGVGDGVSAAFQLSKTYLSGPASYVRPIEKPVAGTLRLGVGGVQIFEGFALDAATGIVSFDVPPQDGAVISAGFEFDVPVRFDTDLIETSLGAFEAGEIPSIPIVEVRV</sequence>
<dbReference type="Proteomes" id="UP000220034">
    <property type="component" value="Unassembled WGS sequence"/>
</dbReference>
<evidence type="ECO:0000313" key="2">
    <source>
        <dbReference type="EMBL" id="SOH94501.1"/>
    </source>
</evidence>
<proteinExistence type="predicted"/>
<dbReference type="EMBL" id="OCTN01000004">
    <property type="protein sequence ID" value="SOH94501.1"/>
    <property type="molecule type" value="Genomic_DNA"/>
</dbReference>
<reference evidence="3" key="1">
    <citation type="submission" date="2017-09" db="EMBL/GenBank/DDBJ databases">
        <authorList>
            <person name="Varghese N."/>
            <person name="Submissions S."/>
        </authorList>
    </citation>
    <scope>NUCLEOTIDE SEQUENCE [LARGE SCALE GENOMIC DNA]</scope>
    <source>
        <strain evidence="3">C7</strain>
    </source>
</reference>
<gene>
    <name evidence="2" type="ORF">SAMN06273572_104200</name>
</gene>
<name>A0A2C9CSL8_9RHOB</name>
<organism evidence="2 3">
    <name type="scientific">Pontivivens marinum</name>
    <dbReference type="NCBI Taxonomy" id="1690039"/>
    <lineage>
        <taxon>Bacteria</taxon>
        <taxon>Pseudomonadati</taxon>
        <taxon>Pseudomonadota</taxon>
        <taxon>Alphaproteobacteria</taxon>
        <taxon>Rhodobacterales</taxon>
        <taxon>Paracoccaceae</taxon>
        <taxon>Pontivivens</taxon>
    </lineage>
</organism>
<feature type="domain" description="DUF2460" evidence="1">
    <location>
        <begin position="4"/>
        <end position="207"/>
    </location>
</feature>
<evidence type="ECO:0000259" key="1">
    <source>
        <dbReference type="Pfam" id="PF09343"/>
    </source>
</evidence>
<keyword evidence="3" id="KW-1185">Reference proteome</keyword>